<name>A0ABY8EPW9_MALFU</name>
<keyword evidence="6" id="KW-0406">Ion transport</keyword>
<evidence type="ECO:0000256" key="7">
    <source>
        <dbReference type="ARBA" id="ARBA00023128"/>
    </source>
</evidence>
<accession>A0ABY8EPW9</accession>
<gene>
    <name evidence="11" type="ORF">GLX27_002199</name>
</gene>
<keyword evidence="12" id="KW-1185">Reference proteome</keyword>
<evidence type="ECO:0000256" key="5">
    <source>
        <dbReference type="ARBA" id="ARBA00022781"/>
    </source>
</evidence>
<keyword evidence="8" id="KW-0472">Membrane</keyword>
<dbReference type="Proteomes" id="UP000818624">
    <property type="component" value="Chromosome 2"/>
</dbReference>
<dbReference type="Pfam" id="PF04718">
    <property type="entry name" value="ATP-synt_G"/>
    <property type="match status" value="1"/>
</dbReference>
<comment type="subcellular location">
    <subcellularLocation>
        <location evidence="1">Mitochondrion membrane</location>
    </subcellularLocation>
</comment>
<evidence type="ECO:0000313" key="11">
    <source>
        <dbReference type="EMBL" id="WFD47547.1"/>
    </source>
</evidence>
<dbReference type="InterPro" id="IPR006808">
    <property type="entry name" value="ATP_synth_F0_gsu_mt"/>
</dbReference>
<organism evidence="11 12">
    <name type="scientific">Malassezia furfur</name>
    <name type="common">Pityriasis versicolor infection agent</name>
    <name type="synonym">Pityrosporum furfur</name>
    <dbReference type="NCBI Taxonomy" id="55194"/>
    <lineage>
        <taxon>Eukaryota</taxon>
        <taxon>Fungi</taxon>
        <taxon>Dikarya</taxon>
        <taxon>Basidiomycota</taxon>
        <taxon>Ustilaginomycotina</taxon>
        <taxon>Malasseziomycetes</taxon>
        <taxon>Malasseziales</taxon>
        <taxon>Malasseziaceae</taxon>
        <taxon>Malassezia</taxon>
    </lineage>
</organism>
<evidence type="ECO:0000256" key="9">
    <source>
        <dbReference type="ARBA" id="ARBA00023310"/>
    </source>
</evidence>
<evidence type="ECO:0000256" key="3">
    <source>
        <dbReference type="ARBA" id="ARBA00022448"/>
    </source>
</evidence>
<keyword evidence="7" id="KW-0496">Mitochondrion</keyword>
<keyword evidence="5" id="KW-0375">Hydrogen ion transport</keyword>
<evidence type="ECO:0000256" key="4">
    <source>
        <dbReference type="ARBA" id="ARBA00022547"/>
    </source>
</evidence>
<keyword evidence="3" id="KW-0813">Transport</keyword>
<keyword evidence="4" id="KW-0138">CF(0)</keyword>
<dbReference type="EMBL" id="CP046235">
    <property type="protein sequence ID" value="WFD47547.1"/>
    <property type="molecule type" value="Genomic_DNA"/>
</dbReference>
<reference evidence="11 12" key="1">
    <citation type="journal article" date="2020" name="Elife">
        <title>Loss of centromere function drives karyotype evolution in closely related Malassezia species.</title>
        <authorList>
            <person name="Sankaranarayanan S.R."/>
            <person name="Ianiri G."/>
            <person name="Coelho M.A."/>
            <person name="Reza M.H."/>
            <person name="Thimmappa B.C."/>
            <person name="Ganguly P."/>
            <person name="Vadnala R.N."/>
            <person name="Sun S."/>
            <person name="Siddharthan R."/>
            <person name="Tellgren-Roth C."/>
            <person name="Dawson T.L."/>
            <person name="Heitman J."/>
            <person name="Sanyal K."/>
        </authorList>
    </citation>
    <scope>NUCLEOTIDE SEQUENCE [LARGE SCALE GENOMIC DNA]</scope>
    <source>
        <strain evidence="11">CBS14141</strain>
    </source>
</reference>
<evidence type="ECO:0000256" key="1">
    <source>
        <dbReference type="ARBA" id="ARBA00004325"/>
    </source>
</evidence>
<feature type="region of interest" description="Disordered" evidence="10">
    <location>
        <begin position="1"/>
        <end position="28"/>
    </location>
</feature>
<comment type="similarity">
    <text evidence="2">Belongs to the ATPase g subunit family.</text>
</comment>
<sequence length="165" mass="18265">MIRGATPLSQASRLATRQTVRSYSTAPNQGNALMERAQQLGSQVAKTAERLLGRYSEPIMYNLRVAGSLLKQVYIAEKLTPPTQLSTWTAAYRQMFANVTNPSWWTHTLPGGEWRRVALYGTEAVGIFAIGEIVCGLTNPDWQALARWIQAQHQGQGRGPPLNVL</sequence>
<evidence type="ECO:0000313" key="12">
    <source>
        <dbReference type="Proteomes" id="UP000818624"/>
    </source>
</evidence>
<evidence type="ECO:0000256" key="10">
    <source>
        <dbReference type="SAM" id="MobiDB-lite"/>
    </source>
</evidence>
<proteinExistence type="inferred from homology"/>
<evidence type="ECO:0000256" key="6">
    <source>
        <dbReference type="ARBA" id="ARBA00023065"/>
    </source>
</evidence>
<keyword evidence="9" id="KW-0066">ATP synthesis</keyword>
<feature type="compositionally biased region" description="Polar residues" evidence="10">
    <location>
        <begin position="7"/>
        <end position="28"/>
    </location>
</feature>
<protein>
    <submittedName>
        <fullName evidence="11">Uncharacterized protein</fullName>
    </submittedName>
</protein>
<evidence type="ECO:0000256" key="8">
    <source>
        <dbReference type="ARBA" id="ARBA00023136"/>
    </source>
</evidence>
<evidence type="ECO:0000256" key="2">
    <source>
        <dbReference type="ARBA" id="ARBA00005699"/>
    </source>
</evidence>